<comment type="subunit">
    <text evidence="2">Homotrimer.</text>
</comment>
<protein>
    <submittedName>
        <fullName evidence="13">Porin</fullName>
    </submittedName>
</protein>
<dbReference type="InterPro" id="IPR050298">
    <property type="entry name" value="Gram-neg_bact_OMP"/>
</dbReference>
<keyword evidence="8" id="KW-0626">Porin</keyword>
<keyword evidence="7" id="KW-0406">Ion transport</keyword>
<dbReference type="PANTHER" id="PTHR34501">
    <property type="entry name" value="PROTEIN YDDL-RELATED"/>
    <property type="match status" value="1"/>
</dbReference>
<evidence type="ECO:0000313" key="14">
    <source>
        <dbReference type="Proteomes" id="UP001108027"/>
    </source>
</evidence>
<evidence type="ECO:0000256" key="10">
    <source>
        <dbReference type="ARBA" id="ARBA00023237"/>
    </source>
</evidence>
<accession>A0A9Q3UKY2</accession>
<keyword evidence="6 11" id="KW-0732">Signal</keyword>
<comment type="subcellular location">
    <subcellularLocation>
        <location evidence="1">Cell outer membrane</location>
        <topology evidence="1">Multi-pass membrane protein</topology>
    </subcellularLocation>
</comment>
<keyword evidence="3" id="KW-0813">Transport</keyword>
<dbReference type="InterPro" id="IPR023614">
    <property type="entry name" value="Porin_dom_sf"/>
</dbReference>
<evidence type="ECO:0000256" key="8">
    <source>
        <dbReference type="ARBA" id="ARBA00023114"/>
    </source>
</evidence>
<feature type="chain" id="PRO_5040427945" evidence="11">
    <location>
        <begin position="25"/>
        <end position="343"/>
    </location>
</feature>
<dbReference type="GO" id="GO:0006811">
    <property type="term" value="P:monoatomic ion transport"/>
    <property type="evidence" value="ECO:0007669"/>
    <property type="project" value="UniProtKB-KW"/>
</dbReference>
<feature type="signal peptide" evidence="11">
    <location>
        <begin position="1"/>
        <end position="24"/>
    </location>
</feature>
<dbReference type="SUPFAM" id="SSF56935">
    <property type="entry name" value="Porins"/>
    <property type="match status" value="1"/>
</dbReference>
<evidence type="ECO:0000259" key="12">
    <source>
        <dbReference type="Pfam" id="PF13609"/>
    </source>
</evidence>
<evidence type="ECO:0000256" key="2">
    <source>
        <dbReference type="ARBA" id="ARBA00011233"/>
    </source>
</evidence>
<dbReference type="Pfam" id="PF13609">
    <property type="entry name" value="Porin_4"/>
    <property type="match status" value="1"/>
</dbReference>
<dbReference type="PANTHER" id="PTHR34501:SF9">
    <property type="entry name" value="MAJOR OUTER MEMBRANE PROTEIN P.IA"/>
    <property type="match status" value="1"/>
</dbReference>
<evidence type="ECO:0000256" key="7">
    <source>
        <dbReference type="ARBA" id="ARBA00023065"/>
    </source>
</evidence>
<dbReference type="GO" id="GO:0015288">
    <property type="term" value="F:porin activity"/>
    <property type="evidence" value="ECO:0007669"/>
    <property type="project" value="UniProtKB-KW"/>
</dbReference>
<dbReference type="AlphaFoldDB" id="A0A9Q3UKY2"/>
<dbReference type="GO" id="GO:0009279">
    <property type="term" value="C:cell outer membrane"/>
    <property type="evidence" value="ECO:0007669"/>
    <property type="project" value="UniProtKB-SubCell"/>
</dbReference>
<keyword evidence="9" id="KW-0472">Membrane</keyword>
<evidence type="ECO:0000313" key="13">
    <source>
        <dbReference type="EMBL" id="MCC4307931.1"/>
    </source>
</evidence>
<comment type="caution">
    <text evidence="13">The sequence shown here is derived from an EMBL/GenBank/DDBJ whole genome shotgun (WGS) entry which is preliminary data.</text>
</comment>
<reference evidence="13" key="1">
    <citation type="submission" date="2021-10" db="EMBL/GenBank/DDBJ databases">
        <title>The diversity and Nitrogen Metabolism of Culturable Nitrate-Utilizing Bacteria Within the Oxygen Minimum Zone of the Changjiang (Yangtze River)Estuary.</title>
        <authorList>
            <person name="Zhang D."/>
            <person name="Zheng J."/>
            <person name="Liu S."/>
            <person name="He W."/>
        </authorList>
    </citation>
    <scope>NUCLEOTIDE SEQUENCE</scope>
    <source>
        <strain evidence="13">FXH-223</strain>
    </source>
</reference>
<name>A0A9Q3UKY2_9GAMM</name>
<evidence type="ECO:0000256" key="6">
    <source>
        <dbReference type="ARBA" id="ARBA00022729"/>
    </source>
</evidence>
<keyword evidence="10" id="KW-0998">Cell outer membrane</keyword>
<evidence type="ECO:0000256" key="1">
    <source>
        <dbReference type="ARBA" id="ARBA00004571"/>
    </source>
</evidence>
<dbReference type="GO" id="GO:0046930">
    <property type="term" value="C:pore complex"/>
    <property type="evidence" value="ECO:0007669"/>
    <property type="project" value="UniProtKB-KW"/>
</dbReference>
<dbReference type="Proteomes" id="UP001108027">
    <property type="component" value="Unassembled WGS sequence"/>
</dbReference>
<evidence type="ECO:0000256" key="11">
    <source>
        <dbReference type="SAM" id="SignalP"/>
    </source>
</evidence>
<keyword evidence="5" id="KW-0812">Transmembrane</keyword>
<gene>
    <name evidence="13" type="ORF">LL252_05050</name>
</gene>
<feature type="domain" description="Porin" evidence="12">
    <location>
        <begin position="15"/>
        <end position="323"/>
    </location>
</feature>
<dbReference type="EMBL" id="JAJGNA010000004">
    <property type="protein sequence ID" value="MCC4307931.1"/>
    <property type="molecule type" value="Genomic_DNA"/>
</dbReference>
<evidence type="ECO:0000256" key="4">
    <source>
        <dbReference type="ARBA" id="ARBA00022452"/>
    </source>
</evidence>
<dbReference type="CDD" id="cd00342">
    <property type="entry name" value="gram_neg_porins"/>
    <property type="match status" value="1"/>
</dbReference>
<keyword evidence="4" id="KW-1134">Transmembrane beta strand</keyword>
<evidence type="ECO:0000256" key="5">
    <source>
        <dbReference type="ARBA" id="ARBA00022692"/>
    </source>
</evidence>
<evidence type="ECO:0000256" key="3">
    <source>
        <dbReference type="ARBA" id="ARBA00022448"/>
    </source>
</evidence>
<organism evidence="13 14">
    <name type="scientific">Alloalcanivorax marinus</name>
    <dbReference type="NCBI Taxonomy" id="1177169"/>
    <lineage>
        <taxon>Bacteria</taxon>
        <taxon>Pseudomonadati</taxon>
        <taxon>Pseudomonadota</taxon>
        <taxon>Gammaproteobacteria</taxon>
        <taxon>Oceanospirillales</taxon>
        <taxon>Alcanivoracaceae</taxon>
        <taxon>Alloalcanivorax</taxon>
    </lineage>
</organism>
<keyword evidence="14" id="KW-1185">Reference proteome</keyword>
<dbReference type="InterPro" id="IPR033900">
    <property type="entry name" value="Gram_neg_porin_domain"/>
</dbReference>
<proteinExistence type="predicted"/>
<evidence type="ECO:0000256" key="9">
    <source>
        <dbReference type="ARBA" id="ARBA00023136"/>
    </source>
</evidence>
<dbReference type="Gene3D" id="2.40.160.10">
    <property type="entry name" value="Porin"/>
    <property type="match status" value="1"/>
</dbReference>
<dbReference type="RefSeq" id="WP_228233288.1">
    <property type="nucleotide sequence ID" value="NZ_JAJGNA010000004.1"/>
</dbReference>
<sequence length="343" mass="36966">MKKNLLAIAVGAALATPMMMPAMAQADGPTVYGKVNISLENQNYDPAPSAPNNDDEWELNSNASRLGVKGDFDLDVAGLKAIYQAEFEISVDDGDKNGQTFAQRNIFGGLAGGFGTLKAGKFDTPTKLAQMDVDQFNDLSGDIKNIAAGENRVSNIIQYSTPKLADMVTLNLAFIPNEDNDDFDGDGENENGLADSTSISLVLEKDAFYAALSHDTDIEDELIVDETGTSPVIDITRVAAGLAMDQFELGALYQLAEESEGDGEETSYVLSGAFKIDRVKLKAQYGMVEGDQSDDEGTQYALGADYKLAKNSKVYAYYNNLKYELAGGDDETRTLGVGMEHKF</sequence>